<dbReference type="Pfam" id="PF00226">
    <property type="entry name" value="DnaJ"/>
    <property type="match status" value="1"/>
</dbReference>
<dbReference type="SMART" id="SM00271">
    <property type="entry name" value="DnaJ"/>
    <property type="match status" value="1"/>
</dbReference>
<dbReference type="Pfam" id="PF10269">
    <property type="entry name" value="Tmemb_185A"/>
    <property type="match status" value="2"/>
</dbReference>
<dbReference type="CDD" id="cd06257">
    <property type="entry name" value="DnaJ"/>
    <property type="match status" value="1"/>
</dbReference>
<protein>
    <recommendedName>
        <fullName evidence="3">J domain-containing protein</fullName>
    </recommendedName>
</protein>
<dbReference type="InterPro" id="IPR019396">
    <property type="entry name" value="TM_Fragile-X-F-assoc"/>
</dbReference>
<evidence type="ECO:0000256" key="2">
    <source>
        <dbReference type="SAM" id="Phobius"/>
    </source>
</evidence>
<keyword evidence="2" id="KW-1133">Transmembrane helix</keyword>
<evidence type="ECO:0000256" key="1">
    <source>
        <dbReference type="SAM" id="MobiDB-lite"/>
    </source>
</evidence>
<dbReference type="PROSITE" id="PS50076">
    <property type="entry name" value="DNAJ_2"/>
    <property type="match status" value="1"/>
</dbReference>
<keyword evidence="2" id="KW-0812">Transmembrane</keyword>
<dbReference type="EMBL" id="SDOX01000006">
    <property type="protein sequence ID" value="TFJ87341.1"/>
    <property type="molecule type" value="Genomic_DNA"/>
</dbReference>
<feature type="compositionally biased region" description="Gly residues" evidence="1">
    <location>
        <begin position="539"/>
        <end position="552"/>
    </location>
</feature>
<feature type="transmembrane region" description="Helical" evidence="2">
    <location>
        <begin position="304"/>
        <end position="330"/>
    </location>
</feature>
<sequence length="552" mass="60478">MSFMFRCCCRPFLKGGDDGSRPYYDQLGVDRECSTEDIKRAYKKKSLELHPDKLAQRGQVLTVEDQSRFQRVKEAYEVLVDPKRRDLYDEFGETGLKLIEDPQSMDPQTAFSNFMRSSSYDRCAIFSTLVGVTAFVLLWPVLLCLQADKTIHIPWTAIWTPLWVCDAFLLFILWFMVFLGRRSPAEGLEEEWRDDLPARVLNAVQLSCNVLFQVFLTLKLDKVVPWDWSRIFAPWLAWEGIQLFRNLTVTSTGGGPTPFATSAEEGVLLRAMAVRQAMLGLQHGVLRIVFCALAILRLDEKIRVTWWVVFTPLWLFFATQFVGICVEYALAKRLQEGLIAAAIATAAERGGSVVDPETGEVELGPEEAMIQEQTELMASRASMLACQAAIVLVMALLGVARIEGAHFSVFLVFLPVFVIVGCFTCSLGCAVCCVRDADGVVDGENRPLNPGARGQGTASATSIGTNPSVAASMVRDSREGHVEAGSGGPQQDLSEGRSSSHKTGSKVREEGGTPYRPPAPLPSSSQGGPKTASGNDSQGWGGEAGEEIGGID</sequence>
<dbReference type="InterPro" id="IPR001623">
    <property type="entry name" value="DnaJ_domain"/>
</dbReference>
<evidence type="ECO:0000259" key="3">
    <source>
        <dbReference type="PROSITE" id="PS50076"/>
    </source>
</evidence>
<evidence type="ECO:0000313" key="4">
    <source>
        <dbReference type="EMBL" id="TFJ87341.1"/>
    </source>
</evidence>
<feature type="transmembrane region" description="Helical" evidence="2">
    <location>
        <begin position="381"/>
        <end position="402"/>
    </location>
</feature>
<comment type="caution">
    <text evidence="4">The sequence shown here is derived from an EMBL/GenBank/DDBJ whole genome shotgun (WGS) entry which is preliminary data.</text>
</comment>
<feature type="compositionally biased region" description="Polar residues" evidence="1">
    <location>
        <begin position="522"/>
        <end position="538"/>
    </location>
</feature>
<dbReference type="PANTHER" id="PTHR43948">
    <property type="entry name" value="DNAJ HOMOLOG SUBFAMILY B"/>
    <property type="match status" value="1"/>
</dbReference>
<keyword evidence="5" id="KW-1185">Reference proteome</keyword>
<feature type="domain" description="J" evidence="3">
    <location>
        <begin position="22"/>
        <end position="92"/>
    </location>
</feature>
<dbReference type="PRINTS" id="PR00625">
    <property type="entry name" value="JDOMAIN"/>
</dbReference>
<feature type="compositionally biased region" description="Polar residues" evidence="1">
    <location>
        <begin position="456"/>
        <end position="469"/>
    </location>
</feature>
<gene>
    <name evidence="4" type="ORF">NSK_001673</name>
</gene>
<dbReference type="SUPFAM" id="SSF46565">
    <property type="entry name" value="Chaperone J-domain"/>
    <property type="match status" value="1"/>
</dbReference>
<feature type="transmembrane region" description="Helical" evidence="2">
    <location>
        <begin position="124"/>
        <end position="145"/>
    </location>
</feature>
<name>A0A4D9D6L0_9STRA</name>
<dbReference type="InterPro" id="IPR036869">
    <property type="entry name" value="J_dom_sf"/>
</dbReference>
<dbReference type="Proteomes" id="UP000355283">
    <property type="component" value="Unassembled WGS sequence"/>
</dbReference>
<feature type="region of interest" description="Disordered" evidence="1">
    <location>
        <begin position="444"/>
        <end position="552"/>
    </location>
</feature>
<accession>A0A4D9D6L0</accession>
<evidence type="ECO:0000313" key="5">
    <source>
        <dbReference type="Proteomes" id="UP000355283"/>
    </source>
</evidence>
<organism evidence="4 5">
    <name type="scientific">Nannochloropsis salina CCMP1776</name>
    <dbReference type="NCBI Taxonomy" id="1027361"/>
    <lineage>
        <taxon>Eukaryota</taxon>
        <taxon>Sar</taxon>
        <taxon>Stramenopiles</taxon>
        <taxon>Ochrophyta</taxon>
        <taxon>Eustigmatophyceae</taxon>
        <taxon>Eustigmatales</taxon>
        <taxon>Monodopsidaceae</taxon>
        <taxon>Microchloropsis</taxon>
        <taxon>Microchloropsis salina</taxon>
    </lineage>
</organism>
<keyword evidence="2" id="KW-0472">Membrane</keyword>
<feature type="transmembrane region" description="Helical" evidence="2">
    <location>
        <begin position="279"/>
        <end position="298"/>
    </location>
</feature>
<dbReference type="PANTHER" id="PTHR43948:SF10">
    <property type="entry name" value="MRJ, ISOFORM E"/>
    <property type="match status" value="1"/>
</dbReference>
<reference evidence="4 5" key="1">
    <citation type="submission" date="2019-01" db="EMBL/GenBank/DDBJ databases">
        <title>Nuclear Genome Assembly of the Microalgal Biofuel strain Nannochloropsis salina CCMP1776.</title>
        <authorList>
            <person name="Hovde B."/>
        </authorList>
    </citation>
    <scope>NUCLEOTIDE SEQUENCE [LARGE SCALE GENOMIC DNA]</scope>
    <source>
        <strain evidence="4 5">CCMP1776</strain>
    </source>
</reference>
<dbReference type="PROSITE" id="PS00636">
    <property type="entry name" value="DNAJ_1"/>
    <property type="match status" value="1"/>
</dbReference>
<proteinExistence type="predicted"/>
<dbReference type="AlphaFoldDB" id="A0A4D9D6L0"/>
<dbReference type="OrthoDB" id="10250354at2759"/>
<feature type="transmembrane region" description="Helical" evidence="2">
    <location>
        <begin position="157"/>
        <end position="180"/>
    </location>
</feature>
<feature type="transmembrane region" description="Helical" evidence="2">
    <location>
        <begin position="408"/>
        <end position="434"/>
    </location>
</feature>
<dbReference type="Gene3D" id="1.10.287.110">
    <property type="entry name" value="DnaJ domain"/>
    <property type="match status" value="1"/>
</dbReference>
<dbReference type="InterPro" id="IPR018253">
    <property type="entry name" value="DnaJ_domain_CS"/>
</dbReference>